<keyword evidence="5" id="KW-1185">Reference proteome</keyword>
<dbReference type="Pfam" id="PF19314">
    <property type="entry name" value="DUF5917"/>
    <property type="match status" value="1"/>
</dbReference>
<feature type="region of interest" description="Disordered" evidence="2">
    <location>
        <begin position="990"/>
        <end position="1054"/>
    </location>
</feature>
<evidence type="ECO:0000313" key="4">
    <source>
        <dbReference type="EMBL" id="KAG0314585.1"/>
    </source>
</evidence>
<dbReference type="OrthoDB" id="5350595at2759"/>
<feature type="domain" description="FHF complex subunit HOOK-interacting protein C-terminal" evidence="3">
    <location>
        <begin position="697"/>
        <end position="747"/>
    </location>
</feature>
<organism evidence="4 5">
    <name type="scientific">Dissophora globulifera</name>
    <dbReference type="NCBI Taxonomy" id="979702"/>
    <lineage>
        <taxon>Eukaryota</taxon>
        <taxon>Fungi</taxon>
        <taxon>Fungi incertae sedis</taxon>
        <taxon>Mucoromycota</taxon>
        <taxon>Mortierellomycotina</taxon>
        <taxon>Mortierellomycetes</taxon>
        <taxon>Mortierellales</taxon>
        <taxon>Mortierellaceae</taxon>
        <taxon>Dissophora</taxon>
    </lineage>
</organism>
<protein>
    <recommendedName>
        <fullName evidence="3">FHF complex subunit HOOK-interacting protein C-terminal domain-containing protein</fullName>
    </recommendedName>
</protein>
<sequence>MDYSSSSFWNKLKKSIMAAPKVQPSSAAQLIRFNNCWTKIQSGFSTPEKRSLDVRQTEIPQRLKNMVDLLVDEESRLDDAETTGVCMEYLLKHSVLAKLVNNAEGDEPKGIMGETIRTIASMINLLDDRFLVHNAVHKPTVKLLRTCASGMEPQGESYHEDLVDLMYIICSKIHGYKELLNIFFHDKQWLTVPQRGSARRIQKNLETMEMLKNLRVSAGEDVIDEDSHGAASPSNGSVTPDEPSADTPSSAADQNTSPATSAPSKSDYEFLLFTYLSKFVHREGKTGDFARTGLLFLMELATGSLGEYIMESDFTSLLSAGVGASYSQLPRKLLVRGGPNTINSMVGTLNDRTPPADSLPSRWANIELSTSVDFQSRLDAFLKLLEFCQDIMMRCPNSEIVDSLLVTFKSVFLENILFPSIMECSDTDGSSVAVISYIDLILQVLEHEALVDLVVGFLMSSDDDDHTRAGKAPQDTDDAFAEVRNSQSTPSYFMASGRFTLKDLIFTRLKSRSQPTVIATLKLLNTLISRHCKYSLKLLSIQPDSRATSFHDLPGQPGSFDGDLPLIDHHVHELDLFYALISTINPHNTAEIFCNGYESYLRDAEGSVETHQCFLRSKETEGGKATPGQLSVIERKKQRRRSMKYGQKMDLPDDMSGESFIREQEKNAETSGKDTGALNGCCGKSHPVPMHRLLPSDPLLQILLGSLSHFFAHSVELNLALTGVITSLAVCPYRSLGGWLLFKSADAKSPAEDESEEVKADARFEIGDSEDEDTLPAYLNQGKKGSKSVTIDPASLSDTGSSASAFKTFPPIFTMLRTLTQQVDYYRSEIDGFDDYLADRRRILLVATELNSAIHTPGLESQRLPHQQHLGSPYGSNNSFAHNRPIGGDVRSGSQGMPTMMVSPSLSMGPGPMGSPRVTGPGLAYKNNTPGGSADPAHRINTSNLMPEGGSGGSSNTINSPMARKSSSPKSLMSSPSNVSFLEASGYKRPLNKSGNFSGVNNNLHHPQQQQQQHGTADSDMQHGYPTSPSMPVSIGSSRSAIGSSGNVSASGSMVGAPSPLVAPGTQPSSWGSFITRPNQTANPMLSKHMDTIMVKPLFPDGFVNDSDSEADDETVLEEQLEVGQSDNEDNAENSGSQQRSAEEGDDQTNKTKTRRRAHNASVGSSEAPEAAQARAHREKKVTLGQLLTNVVILEEVVKEVVAVAQVRRGLGVDKVRFL</sequence>
<name>A0A9P6R8A1_9FUNG</name>
<feature type="region of interest" description="Disordered" evidence="2">
    <location>
        <begin position="863"/>
        <end position="977"/>
    </location>
</feature>
<accession>A0A9P6R8A1</accession>
<dbReference type="PANTHER" id="PTHR21705">
    <property type="entry name" value="RAI16 PROTEIN-RELATED"/>
    <property type="match status" value="1"/>
</dbReference>
<feature type="compositionally biased region" description="Acidic residues" evidence="2">
    <location>
        <begin position="1107"/>
        <end position="1132"/>
    </location>
</feature>
<feature type="compositionally biased region" description="Low complexity" evidence="2">
    <location>
        <begin position="966"/>
        <end position="977"/>
    </location>
</feature>
<evidence type="ECO:0000259" key="3">
    <source>
        <dbReference type="Pfam" id="PF19314"/>
    </source>
</evidence>
<feature type="region of interest" description="Disordered" evidence="2">
    <location>
        <begin position="225"/>
        <end position="264"/>
    </location>
</feature>
<evidence type="ECO:0000256" key="2">
    <source>
        <dbReference type="SAM" id="MobiDB-lite"/>
    </source>
</evidence>
<dbReference type="PANTHER" id="PTHR21705:SF11">
    <property type="entry name" value="FHIP FAMILY PROTEIN CG3558"/>
    <property type="match status" value="1"/>
</dbReference>
<evidence type="ECO:0000313" key="5">
    <source>
        <dbReference type="Proteomes" id="UP000738325"/>
    </source>
</evidence>
<dbReference type="InterPro" id="IPR019384">
    <property type="entry name" value="FHIP"/>
</dbReference>
<feature type="compositionally biased region" description="Polar residues" evidence="2">
    <location>
        <begin position="892"/>
        <end position="906"/>
    </location>
</feature>
<feature type="region of interest" description="Disordered" evidence="2">
    <location>
        <begin position="1059"/>
        <end position="1078"/>
    </location>
</feature>
<dbReference type="AlphaFoldDB" id="A0A9P6R8A1"/>
<feature type="compositionally biased region" description="Polar residues" evidence="2">
    <location>
        <begin position="993"/>
        <end position="1007"/>
    </location>
</feature>
<gene>
    <name evidence="4" type="ORF">BGZ99_008048</name>
</gene>
<feature type="region of interest" description="Disordered" evidence="2">
    <location>
        <begin position="773"/>
        <end position="801"/>
    </location>
</feature>
<feature type="compositionally biased region" description="Low complexity" evidence="2">
    <location>
        <begin position="1033"/>
        <end position="1049"/>
    </location>
</feature>
<dbReference type="InterPro" id="IPR045669">
    <property type="entry name" value="FHIP_C"/>
</dbReference>
<reference evidence="4" key="1">
    <citation type="journal article" date="2020" name="Fungal Divers.">
        <title>Resolving the Mortierellaceae phylogeny through synthesis of multi-gene phylogenetics and phylogenomics.</title>
        <authorList>
            <person name="Vandepol N."/>
            <person name="Liber J."/>
            <person name="Desiro A."/>
            <person name="Na H."/>
            <person name="Kennedy M."/>
            <person name="Barry K."/>
            <person name="Grigoriev I.V."/>
            <person name="Miller A.N."/>
            <person name="O'Donnell K."/>
            <person name="Stajich J.E."/>
            <person name="Bonito G."/>
        </authorList>
    </citation>
    <scope>NUCLEOTIDE SEQUENCE</scope>
    <source>
        <strain evidence="4">REB-010B</strain>
    </source>
</reference>
<dbReference type="Proteomes" id="UP000738325">
    <property type="component" value="Unassembled WGS sequence"/>
</dbReference>
<feature type="compositionally biased region" description="Polar residues" evidence="2">
    <location>
        <begin position="246"/>
        <end position="264"/>
    </location>
</feature>
<evidence type="ECO:0000256" key="1">
    <source>
        <dbReference type="ARBA" id="ARBA00024336"/>
    </source>
</evidence>
<comment type="similarity">
    <text evidence="1">Belongs to the FHIP family.</text>
</comment>
<feature type="compositionally biased region" description="Polar residues" evidence="2">
    <location>
        <begin position="1066"/>
        <end position="1078"/>
    </location>
</feature>
<comment type="caution">
    <text evidence="4">The sequence shown here is derived from an EMBL/GenBank/DDBJ whole genome shotgun (WGS) entry which is preliminary data.</text>
</comment>
<proteinExistence type="inferred from homology"/>
<dbReference type="EMBL" id="JAAAIP010000601">
    <property type="protein sequence ID" value="KAG0314585.1"/>
    <property type="molecule type" value="Genomic_DNA"/>
</dbReference>
<feature type="region of interest" description="Disordered" evidence="2">
    <location>
        <begin position="1104"/>
        <end position="1178"/>
    </location>
</feature>
<dbReference type="Pfam" id="PF10257">
    <property type="entry name" value="RAI16-like"/>
    <property type="match status" value="1"/>
</dbReference>